<dbReference type="Gene3D" id="1.20.920.20">
    <property type="match status" value="1"/>
</dbReference>
<evidence type="ECO:0000256" key="1">
    <source>
        <dbReference type="SAM" id="MobiDB-lite"/>
    </source>
</evidence>
<reference evidence="2 3" key="1">
    <citation type="submission" date="2020-08" db="EMBL/GenBank/DDBJ databases">
        <authorList>
            <person name="Hejnol A."/>
        </authorList>
    </citation>
    <scope>NUCLEOTIDE SEQUENCE [LARGE SCALE GENOMIC DNA]</scope>
</reference>
<evidence type="ECO:0000313" key="2">
    <source>
        <dbReference type="EMBL" id="CAD5117739.1"/>
    </source>
</evidence>
<dbReference type="InterPro" id="IPR011992">
    <property type="entry name" value="EF-hand-dom_pair"/>
</dbReference>
<dbReference type="OrthoDB" id="6129702at2759"/>
<feature type="compositionally biased region" description="Basic and acidic residues" evidence="1">
    <location>
        <begin position="570"/>
        <end position="594"/>
    </location>
</feature>
<feature type="compositionally biased region" description="Polar residues" evidence="1">
    <location>
        <begin position="599"/>
        <end position="613"/>
    </location>
</feature>
<accession>A0A7I8VN76</accession>
<feature type="compositionally biased region" description="Basic and acidic residues" evidence="1">
    <location>
        <begin position="211"/>
        <end position="254"/>
    </location>
</feature>
<feature type="region of interest" description="Disordered" evidence="1">
    <location>
        <begin position="570"/>
        <end position="623"/>
    </location>
</feature>
<name>A0A7I8VN76_9ANNE</name>
<sequence>MDIPKTKESLISRIFQQYDKNFIGELTAEQMQQIHNNIRIGGISLPQVCASIEYSCIGPTVEESEIFDLLQEMDRRYYLVQDFRWEFSMLDTENSDTISEEQAKWFVQSVHGKWFSKKKWEKFLRHRAVPKSGVRFSEIEVILCNIPSKEDYLLEQGEDERERQERARKEAEFQRLLEEERIRRKSMKDVAIQKAREQEEMDEEERRKRRLQDEKERQQRLREKEEEKNRQKKLDEEEERGRREAEIRAKKANKEDEEVEKENQRLEKLKRLREEQEKQWKKDLQDADECEKIYETAKAGEENANREADNARDRAKRTADDNERREAEEREQRARLNAKENRNKKIRYNLKVAVKRRDRERLPPAVDEFKKAKLPDDDMDLAKAERLLREFQARDGLQKAMSQRELKALEKAIAYVKRSGFEMELAHELLEANRILLQLRRLERIRAEILELKQSTVAEIRSYQKPPEIVHVVMTGTFLILGHKEKETKVWKTVQSLVGKTGKEGLKRRCLECNPDNIKDEDAKRAKKLMSSFDLDDVRDVSAGAATFYVWSMTMIEEKQIRIEAKKREAEEKLKEQKEREEKEEAIKKQRAEAAKTPIDTQKSLDNSETNPTKTDESNETGN</sequence>
<keyword evidence="3" id="KW-1185">Reference proteome</keyword>
<organism evidence="2 3">
    <name type="scientific">Dimorphilus gyrociliatus</name>
    <dbReference type="NCBI Taxonomy" id="2664684"/>
    <lineage>
        <taxon>Eukaryota</taxon>
        <taxon>Metazoa</taxon>
        <taxon>Spiralia</taxon>
        <taxon>Lophotrochozoa</taxon>
        <taxon>Annelida</taxon>
        <taxon>Polychaeta</taxon>
        <taxon>Polychaeta incertae sedis</taxon>
        <taxon>Dinophilidae</taxon>
        <taxon>Dimorphilus</taxon>
    </lineage>
</organism>
<proteinExistence type="predicted"/>
<protein>
    <submittedName>
        <fullName evidence="2">DgyrCDS6485</fullName>
    </submittedName>
</protein>
<dbReference type="EMBL" id="CAJFCJ010000007">
    <property type="protein sequence ID" value="CAD5117739.1"/>
    <property type="molecule type" value="Genomic_DNA"/>
</dbReference>
<gene>
    <name evidence="2" type="ORF">DGYR_LOCUS6240</name>
</gene>
<dbReference type="Proteomes" id="UP000549394">
    <property type="component" value="Unassembled WGS sequence"/>
</dbReference>
<feature type="region of interest" description="Disordered" evidence="1">
    <location>
        <begin position="193"/>
        <end position="336"/>
    </location>
</feature>
<dbReference type="SUPFAM" id="SSF47473">
    <property type="entry name" value="EF-hand"/>
    <property type="match status" value="1"/>
</dbReference>
<dbReference type="AlphaFoldDB" id="A0A7I8VN76"/>
<feature type="compositionally biased region" description="Basic and acidic residues" evidence="1">
    <location>
        <begin position="261"/>
        <end position="336"/>
    </location>
</feature>
<evidence type="ECO:0000313" key="3">
    <source>
        <dbReference type="Proteomes" id="UP000549394"/>
    </source>
</evidence>
<comment type="caution">
    <text evidence="2">The sequence shown here is derived from an EMBL/GenBank/DDBJ whole genome shotgun (WGS) entry which is preliminary data.</text>
</comment>